<organism evidence="10 11">
    <name type="scientific">Beta vulgaris subsp. vulgaris</name>
    <name type="common">Beet</name>
    <dbReference type="NCBI Taxonomy" id="3555"/>
    <lineage>
        <taxon>Eukaryota</taxon>
        <taxon>Viridiplantae</taxon>
        <taxon>Streptophyta</taxon>
        <taxon>Embryophyta</taxon>
        <taxon>Tracheophyta</taxon>
        <taxon>Spermatophyta</taxon>
        <taxon>Magnoliopsida</taxon>
        <taxon>eudicotyledons</taxon>
        <taxon>Gunneridae</taxon>
        <taxon>Pentapetalae</taxon>
        <taxon>Caryophyllales</taxon>
        <taxon>Chenopodiaceae</taxon>
        <taxon>Betoideae</taxon>
        <taxon>Beta</taxon>
    </lineage>
</organism>
<evidence type="ECO:0000256" key="5">
    <source>
        <dbReference type="ARBA" id="ARBA00022825"/>
    </source>
</evidence>
<dbReference type="OMA" id="IQENCTF"/>
<name>A0A0J8BEF9_BETVV</name>
<dbReference type="AlphaFoldDB" id="A0A0J8BEF9"/>
<evidence type="ECO:0000259" key="7">
    <source>
        <dbReference type="Pfam" id="PF00082"/>
    </source>
</evidence>
<dbReference type="OrthoDB" id="206201at2759"/>
<keyword evidence="4" id="KW-0378">Hydrolase</keyword>
<dbReference type="InterPro" id="IPR036852">
    <property type="entry name" value="Peptidase_S8/S53_dom_sf"/>
</dbReference>
<dbReference type="PROSITE" id="PS51892">
    <property type="entry name" value="SUBTILASE"/>
    <property type="match status" value="1"/>
</dbReference>
<evidence type="ECO:0000256" key="1">
    <source>
        <dbReference type="ARBA" id="ARBA00011073"/>
    </source>
</evidence>
<dbReference type="Pfam" id="PF00082">
    <property type="entry name" value="Peptidase_S8"/>
    <property type="match status" value="1"/>
</dbReference>
<keyword evidence="5" id="KW-0720">Serine protease</keyword>
<dbReference type="GO" id="GO:0006508">
    <property type="term" value="P:proteolysis"/>
    <property type="evidence" value="ECO:0007669"/>
    <property type="project" value="UniProtKB-KW"/>
</dbReference>
<evidence type="ECO:0000256" key="4">
    <source>
        <dbReference type="ARBA" id="ARBA00022801"/>
    </source>
</evidence>
<dbReference type="InterPro" id="IPR015500">
    <property type="entry name" value="Peptidase_S8_subtilisin-rel"/>
</dbReference>
<evidence type="ECO:0008006" key="12">
    <source>
        <dbReference type="Google" id="ProtNLM"/>
    </source>
</evidence>
<evidence type="ECO:0000256" key="6">
    <source>
        <dbReference type="PROSITE-ProRule" id="PRU01240"/>
    </source>
</evidence>
<keyword evidence="3" id="KW-0732">Signal</keyword>
<evidence type="ECO:0000259" key="9">
    <source>
        <dbReference type="Pfam" id="PF17766"/>
    </source>
</evidence>
<dbReference type="Gene3D" id="3.50.30.30">
    <property type="match status" value="1"/>
</dbReference>
<dbReference type="Pfam" id="PF02225">
    <property type="entry name" value="PA"/>
    <property type="match status" value="1"/>
</dbReference>
<evidence type="ECO:0000259" key="8">
    <source>
        <dbReference type="Pfam" id="PF02225"/>
    </source>
</evidence>
<sequence>MTFNDTLSPRDDVNGHGTHTLSTAGGNFVPGVSYHGLANGTAKGTAPKSRVAAYKITWKSPVPHEEAITSEMDMLAAFEAAMDDGVDIINFSMGPTEFVEYTKDAVAISTFHAMKNDILVVASASNTGPSPQTVENTAPWVLTVAASTVDREISSYIILGNHLKIKVHVYVCPIDDKFYPLINGAEAHLPNANITDALWCGSSALDPAKVKGKILVCRYTLSIPESAKDTIDSAHARKLGAAGLILAGDEKLGSRILHNELHLLPTVIINYKDSETLFGYINSTRNPIASFTTANTSLGTKPAPIMGCFSSRGPSKLSPGILKPDITAPGVDILAAFPPNKYKTPYFMISGTSMAAPHVAGIAALIKKIHPDWTTAAIKSAIMTTASPLDNTGMPIRDCDNASAATPFAYGTGHVRPNLAMDPGLIYNLNQYDYLNFLCTFPHNNTILEKFSKQHSYKCPSSFNILDFNYPSISIPNFTGKAIVTRELTNVGQPGTYIPRIEAPTGVSIVVEPKTLVFSKKDEQIKFKLIFTADINHLPSDYIFGSLVWSDAKHVVRTPIVVKAQKA</sequence>
<dbReference type="CDD" id="cd02120">
    <property type="entry name" value="PA_subtilisin_like"/>
    <property type="match status" value="1"/>
</dbReference>
<feature type="domain" description="PA" evidence="8">
    <location>
        <begin position="200"/>
        <end position="277"/>
    </location>
</feature>
<dbReference type="Gramene" id="KMS98347">
    <property type="protein sequence ID" value="KMS98347"/>
    <property type="gene ID" value="BVRB_4g093060"/>
</dbReference>
<evidence type="ECO:0000313" key="11">
    <source>
        <dbReference type="Proteomes" id="UP000035740"/>
    </source>
</evidence>
<feature type="domain" description="Peptidase S8/S53" evidence="7">
    <location>
        <begin position="4"/>
        <end position="413"/>
    </location>
</feature>
<dbReference type="SUPFAM" id="SSF52743">
    <property type="entry name" value="Subtilisin-like"/>
    <property type="match status" value="1"/>
</dbReference>
<dbReference type="Gene3D" id="3.40.50.200">
    <property type="entry name" value="Peptidase S8/S53 domain"/>
    <property type="match status" value="1"/>
</dbReference>
<dbReference type="GO" id="GO:0004252">
    <property type="term" value="F:serine-type endopeptidase activity"/>
    <property type="evidence" value="ECO:0007669"/>
    <property type="project" value="InterPro"/>
</dbReference>
<dbReference type="Pfam" id="PF17766">
    <property type="entry name" value="fn3_6"/>
    <property type="match status" value="1"/>
</dbReference>
<evidence type="ECO:0000256" key="3">
    <source>
        <dbReference type="ARBA" id="ARBA00022729"/>
    </source>
</evidence>
<reference evidence="10 11" key="1">
    <citation type="journal article" date="2014" name="Nature">
        <title>The genome of the recently domesticated crop plant sugar beet (Beta vulgaris).</title>
        <authorList>
            <person name="Dohm J.C."/>
            <person name="Minoche A.E."/>
            <person name="Holtgrawe D."/>
            <person name="Capella-Gutierrez S."/>
            <person name="Zakrzewski F."/>
            <person name="Tafer H."/>
            <person name="Rupp O."/>
            <person name="Sorensen T.R."/>
            <person name="Stracke R."/>
            <person name="Reinhardt R."/>
            <person name="Goesmann A."/>
            <person name="Kraft T."/>
            <person name="Schulz B."/>
            <person name="Stadler P.F."/>
            <person name="Schmidt T."/>
            <person name="Gabaldon T."/>
            <person name="Lehrach H."/>
            <person name="Weisshaar B."/>
            <person name="Himmelbauer H."/>
        </authorList>
    </citation>
    <scope>NUCLEOTIDE SEQUENCE [LARGE SCALE GENOMIC DNA]</scope>
    <source>
        <tissue evidence="10">Taproot</tissue>
    </source>
</reference>
<protein>
    <recommendedName>
        <fullName evidence="12">Subtilisin-like protease</fullName>
    </recommendedName>
</protein>
<dbReference type="PRINTS" id="PR00723">
    <property type="entry name" value="SUBTILISIN"/>
</dbReference>
<evidence type="ECO:0000313" key="10">
    <source>
        <dbReference type="EMBL" id="KMS98347.1"/>
    </source>
</evidence>
<dbReference type="InterPro" id="IPR003137">
    <property type="entry name" value="PA_domain"/>
</dbReference>
<dbReference type="InterPro" id="IPR000209">
    <property type="entry name" value="Peptidase_S8/S53_dom"/>
</dbReference>
<proteinExistence type="inferred from homology"/>
<dbReference type="Proteomes" id="UP000035740">
    <property type="component" value="Unassembled WGS sequence"/>
</dbReference>
<dbReference type="PROSITE" id="PS00138">
    <property type="entry name" value="SUBTILASE_SER"/>
    <property type="match status" value="1"/>
</dbReference>
<evidence type="ECO:0000256" key="2">
    <source>
        <dbReference type="ARBA" id="ARBA00022670"/>
    </source>
</evidence>
<gene>
    <name evidence="10" type="ORF">BVRB_4g093060</name>
</gene>
<dbReference type="Gene3D" id="2.60.40.2310">
    <property type="match status" value="1"/>
</dbReference>
<dbReference type="InterPro" id="IPR045051">
    <property type="entry name" value="SBT"/>
</dbReference>
<dbReference type="EMBL" id="KQ090254">
    <property type="protein sequence ID" value="KMS98347.1"/>
    <property type="molecule type" value="Genomic_DNA"/>
</dbReference>
<feature type="domain" description="Subtilisin-like protease fibronectin type-III" evidence="9">
    <location>
        <begin position="467"/>
        <end position="562"/>
    </location>
</feature>
<keyword evidence="2" id="KW-0645">Protease</keyword>
<dbReference type="InterPro" id="IPR023828">
    <property type="entry name" value="Peptidase_S8_Ser-AS"/>
</dbReference>
<dbReference type="PANTHER" id="PTHR10795">
    <property type="entry name" value="PROPROTEIN CONVERTASE SUBTILISIN/KEXIN"/>
    <property type="match status" value="1"/>
</dbReference>
<comment type="caution">
    <text evidence="6">Lacks conserved residue(s) required for the propagation of feature annotation.</text>
</comment>
<dbReference type="InterPro" id="IPR041469">
    <property type="entry name" value="Subtilisin-like_FN3"/>
</dbReference>
<dbReference type="FunFam" id="2.60.40.2310:FF:000001">
    <property type="entry name" value="Subtilisin-like protease SBT1.5"/>
    <property type="match status" value="1"/>
</dbReference>
<keyword evidence="11" id="KW-1185">Reference proteome</keyword>
<accession>A0A0J8BEF9</accession>
<comment type="similarity">
    <text evidence="1 6">Belongs to the peptidase S8 family.</text>
</comment>